<dbReference type="CDD" id="cd18037">
    <property type="entry name" value="DEXSc_Pif1_like"/>
    <property type="match status" value="1"/>
</dbReference>
<feature type="domain" description="BRCT" evidence="11">
    <location>
        <begin position="689"/>
        <end position="780"/>
    </location>
</feature>
<dbReference type="Pfam" id="PF05970">
    <property type="entry name" value="PIF1"/>
    <property type="match status" value="1"/>
</dbReference>
<dbReference type="SUPFAM" id="SSF52540">
    <property type="entry name" value="P-loop containing nucleoside triphosphate hydrolases"/>
    <property type="match status" value="2"/>
</dbReference>
<keyword evidence="13" id="KW-1185">Reference proteome</keyword>
<dbReference type="GO" id="GO:0000723">
    <property type="term" value="P:telomere maintenance"/>
    <property type="evidence" value="ECO:0007669"/>
    <property type="project" value="InterPro"/>
</dbReference>
<dbReference type="Gene3D" id="3.40.50.10190">
    <property type="entry name" value="BRCT domain"/>
    <property type="match status" value="1"/>
</dbReference>
<feature type="region of interest" description="Disordered" evidence="10">
    <location>
        <begin position="39"/>
        <end position="74"/>
    </location>
</feature>
<proteinExistence type="inferred from homology"/>
<organism evidence="12 13">
    <name type="scientific">Cylindrotheca closterium</name>
    <dbReference type="NCBI Taxonomy" id="2856"/>
    <lineage>
        <taxon>Eukaryota</taxon>
        <taxon>Sar</taxon>
        <taxon>Stramenopiles</taxon>
        <taxon>Ochrophyta</taxon>
        <taxon>Bacillariophyta</taxon>
        <taxon>Bacillariophyceae</taxon>
        <taxon>Bacillariophycidae</taxon>
        <taxon>Bacillariales</taxon>
        <taxon>Bacillariaceae</taxon>
        <taxon>Cylindrotheca</taxon>
    </lineage>
</organism>
<evidence type="ECO:0000256" key="3">
    <source>
        <dbReference type="ARBA" id="ARBA00022801"/>
    </source>
</evidence>
<evidence type="ECO:0000256" key="7">
    <source>
        <dbReference type="ARBA" id="ARBA00023204"/>
    </source>
</evidence>
<dbReference type="InterPro" id="IPR003593">
    <property type="entry name" value="AAA+_ATPase"/>
</dbReference>
<feature type="region of interest" description="Disordered" evidence="10">
    <location>
        <begin position="543"/>
        <end position="568"/>
    </location>
</feature>
<feature type="compositionally biased region" description="Polar residues" evidence="10">
    <location>
        <begin position="646"/>
        <end position="659"/>
    </location>
</feature>
<feature type="compositionally biased region" description="Low complexity" evidence="10">
    <location>
        <begin position="39"/>
        <end position="51"/>
    </location>
</feature>
<dbReference type="InterPro" id="IPR027417">
    <property type="entry name" value="P-loop_NTPase"/>
</dbReference>
<dbReference type="EMBL" id="CAKOGP040002103">
    <property type="protein sequence ID" value="CAJ1962314.1"/>
    <property type="molecule type" value="Genomic_DNA"/>
</dbReference>
<dbReference type="PANTHER" id="PTHR47642">
    <property type="entry name" value="ATP-DEPENDENT DNA HELICASE"/>
    <property type="match status" value="1"/>
</dbReference>
<evidence type="ECO:0000256" key="4">
    <source>
        <dbReference type="ARBA" id="ARBA00022806"/>
    </source>
</evidence>
<keyword evidence="5 9" id="KW-0067">ATP-binding</keyword>
<dbReference type="GO" id="GO:0016787">
    <property type="term" value="F:hydrolase activity"/>
    <property type="evidence" value="ECO:0007669"/>
    <property type="project" value="UniProtKB-KW"/>
</dbReference>
<dbReference type="Gene3D" id="3.40.50.300">
    <property type="entry name" value="P-loop containing nucleotide triphosphate hydrolases"/>
    <property type="match status" value="2"/>
</dbReference>
<evidence type="ECO:0000256" key="5">
    <source>
        <dbReference type="ARBA" id="ARBA00022840"/>
    </source>
</evidence>
<dbReference type="InterPro" id="IPR010285">
    <property type="entry name" value="DNA_helicase_pif1-like_DEAD"/>
</dbReference>
<dbReference type="Proteomes" id="UP001295423">
    <property type="component" value="Unassembled WGS sequence"/>
</dbReference>
<dbReference type="PROSITE" id="PS50172">
    <property type="entry name" value="BRCT"/>
    <property type="match status" value="1"/>
</dbReference>
<evidence type="ECO:0000256" key="10">
    <source>
        <dbReference type="SAM" id="MobiDB-lite"/>
    </source>
</evidence>
<dbReference type="Pfam" id="PF00533">
    <property type="entry name" value="BRCT"/>
    <property type="match status" value="1"/>
</dbReference>
<dbReference type="CDD" id="cd17748">
    <property type="entry name" value="BRCT_DNA_ligase_like"/>
    <property type="match status" value="1"/>
</dbReference>
<dbReference type="EC" id="5.6.2.3" evidence="9"/>
<gene>
    <name evidence="12" type="ORF">CYCCA115_LOCUS19625</name>
</gene>
<dbReference type="InterPro" id="IPR051055">
    <property type="entry name" value="PIF1_helicase"/>
</dbReference>
<keyword evidence="4 9" id="KW-0347">Helicase</keyword>
<dbReference type="SUPFAM" id="SSF52113">
    <property type="entry name" value="BRCT domain"/>
    <property type="match status" value="1"/>
</dbReference>
<comment type="similarity">
    <text evidence="9">Belongs to the helicase family.</text>
</comment>
<dbReference type="InterPro" id="IPR001357">
    <property type="entry name" value="BRCT_dom"/>
</dbReference>
<keyword evidence="3 9" id="KW-0378">Hydrolase</keyword>
<dbReference type="Pfam" id="PF21530">
    <property type="entry name" value="Pif1_2B_dom"/>
    <property type="match status" value="1"/>
</dbReference>
<accession>A0AAD2G4I9</accession>
<evidence type="ECO:0000256" key="8">
    <source>
        <dbReference type="ARBA" id="ARBA00023235"/>
    </source>
</evidence>
<evidence type="ECO:0000256" key="6">
    <source>
        <dbReference type="ARBA" id="ARBA00023125"/>
    </source>
</evidence>
<keyword evidence="2 9" id="KW-0227">DNA damage</keyword>
<keyword evidence="8" id="KW-0413">Isomerase</keyword>
<keyword evidence="7 9" id="KW-0234">DNA repair</keyword>
<dbReference type="GO" id="GO:0043139">
    <property type="term" value="F:5'-3' DNA helicase activity"/>
    <property type="evidence" value="ECO:0007669"/>
    <property type="project" value="UniProtKB-EC"/>
</dbReference>
<dbReference type="CDD" id="cd18809">
    <property type="entry name" value="SF1_C_RecD"/>
    <property type="match status" value="1"/>
</dbReference>
<name>A0AAD2G4I9_9STRA</name>
<evidence type="ECO:0000313" key="13">
    <source>
        <dbReference type="Proteomes" id="UP001295423"/>
    </source>
</evidence>
<evidence type="ECO:0000256" key="1">
    <source>
        <dbReference type="ARBA" id="ARBA00022741"/>
    </source>
</evidence>
<protein>
    <recommendedName>
        <fullName evidence="9">ATP-dependent DNA helicase</fullName>
        <ecNumber evidence="9">5.6.2.3</ecNumber>
    </recommendedName>
</protein>
<dbReference type="AlphaFoldDB" id="A0AAD2G4I9"/>
<dbReference type="GO" id="GO:0005524">
    <property type="term" value="F:ATP binding"/>
    <property type="evidence" value="ECO:0007669"/>
    <property type="project" value="UniProtKB-KW"/>
</dbReference>
<keyword evidence="9" id="KW-0233">DNA recombination</keyword>
<keyword evidence="1 9" id="KW-0547">Nucleotide-binding</keyword>
<comment type="cofactor">
    <cofactor evidence="9">
        <name>Mg(2+)</name>
        <dbReference type="ChEBI" id="CHEBI:18420"/>
    </cofactor>
</comment>
<comment type="caution">
    <text evidence="12">The sequence shown here is derived from an EMBL/GenBank/DDBJ whole genome shotgun (WGS) entry which is preliminary data.</text>
</comment>
<dbReference type="PANTHER" id="PTHR47642:SF5">
    <property type="entry name" value="ATP-DEPENDENT DNA HELICASE"/>
    <property type="match status" value="1"/>
</dbReference>
<dbReference type="GO" id="GO:0006310">
    <property type="term" value="P:DNA recombination"/>
    <property type="evidence" value="ECO:0007669"/>
    <property type="project" value="UniProtKB-KW"/>
</dbReference>
<feature type="region of interest" description="Disordered" evidence="10">
    <location>
        <begin position="587"/>
        <end position="692"/>
    </location>
</feature>
<dbReference type="SMART" id="SM00382">
    <property type="entry name" value="AAA"/>
    <property type="match status" value="1"/>
</dbReference>
<evidence type="ECO:0000256" key="9">
    <source>
        <dbReference type="RuleBase" id="RU363044"/>
    </source>
</evidence>
<dbReference type="InterPro" id="IPR049163">
    <property type="entry name" value="Pif1-like_2B_dom"/>
</dbReference>
<feature type="compositionally biased region" description="Low complexity" evidence="10">
    <location>
        <begin position="591"/>
        <end position="603"/>
    </location>
</feature>
<evidence type="ECO:0000313" key="12">
    <source>
        <dbReference type="EMBL" id="CAJ1962314.1"/>
    </source>
</evidence>
<sequence>MFLFLLSSRCIINVKSFSSESHYARAAIRHHLSIITTTTTTSSSSSSSSSSHTARFASLQSRDDTEEEDQTLSEKQKEALELIQRGENVFITGVAGTGKSLLLRRALQYLNTYYNPKQYVAVGPTGPTAIALEGQTIHSFAGIGIPRTMDDFKKVKRKRKQWKDLKAMVLDEASMVSGEFFDLLSNAVSEIRQDPRPFGGIQLIICGDFLQLSPIAPRRADMENMVVALQEKEGLAEEDAIEILFRNRGFCFQSYNWQKANFQVVELDQVFRQQNKQFIDVLQDIRRAQISPATTEFLRKNCQRPLPPNEFGIRPTILHSKNKDVLRDNLIELNELKGDTVEFQAKDDIIKEKGAPKWAENQLWKSQFFTNCIAEEKLQLKIGAQVMLIKNEGQGKKQLVNGSRGKIVGFRKPPPSIKPAEAALLLPGVEKYPVVQFISGVKKIILPTSFESRLIGIGSCTRIAIPLKLAWAITTHKAQGLTLDYVIADLGEVFAEAQTYVALSRASDEAGLELRNFSPNRVKANRIALSFYQDPNQEFEMWNGKMAPPMSSQDQARTAPAPVIQPPQNERKSFELWEDEEMAQLVAGQNPKPAKSSPKPSTSVNRVHAPKERQQYPHPDLDRLPLVQPHVSLRVKNERGRKIMTISESPRDQATVTVMSEQASVPSSPPPSPPPPPPLEPHAEPEEQSSSVSFEGKLVVFSGVLRFMNREKAENLVRENGGIVRKAVSSKIDYMVTGNKLGNGKPITEGADYKKAKAITAKTIQIIAEDDFYDLVKHNL</sequence>
<dbReference type="GO" id="GO:0006281">
    <property type="term" value="P:DNA repair"/>
    <property type="evidence" value="ECO:0007669"/>
    <property type="project" value="UniProtKB-KW"/>
</dbReference>
<evidence type="ECO:0000259" key="11">
    <source>
        <dbReference type="PROSITE" id="PS50172"/>
    </source>
</evidence>
<dbReference type="InterPro" id="IPR036420">
    <property type="entry name" value="BRCT_dom_sf"/>
</dbReference>
<keyword evidence="6" id="KW-0238">DNA-binding</keyword>
<evidence type="ECO:0000256" key="2">
    <source>
        <dbReference type="ARBA" id="ARBA00022763"/>
    </source>
</evidence>
<reference evidence="12" key="1">
    <citation type="submission" date="2023-08" db="EMBL/GenBank/DDBJ databases">
        <authorList>
            <person name="Audoor S."/>
            <person name="Bilcke G."/>
        </authorList>
    </citation>
    <scope>NUCLEOTIDE SEQUENCE</scope>
</reference>
<comment type="catalytic activity">
    <reaction evidence="9">
        <text>ATP + H2O = ADP + phosphate + H(+)</text>
        <dbReference type="Rhea" id="RHEA:13065"/>
        <dbReference type="ChEBI" id="CHEBI:15377"/>
        <dbReference type="ChEBI" id="CHEBI:15378"/>
        <dbReference type="ChEBI" id="CHEBI:30616"/>
        <dbReference type="ChEBI" id="CHEBI:43474"/>
        <dbReference type="ChEBI" id="CHEBI:456216"/>
        <dbReference type="EC" id="5.6.2.3"/>
    </reaction>
</comment>
<feature type="compositionally biased region" description="Pro residues" evidence="10">
    <location>
        <begin position="667"/>
        <end position="680"/>
    </location>
</feature>
<feature type="compositionally biased region" description="Basic and acidic residues" evidence="10">
    <location>
        <begin position="609"/>
        <end position="623"/>
    </location>
</feature>